<dbReference type="GO" id="GO:0015074">
    <property type="term" value="P:DNA integration"/>
    <property type="evidence" value="ECO:0007669"/>
    <property type="project" value="UniProtKB-KW"/>
</dbReference>
<feature type="domain" description="Tyr recombinase" evidence="6">
    <location>
        <begin position="98"/>
        <end position="292"/>
    </location>
</feature>
<evidence type="ECO:0000256" key="5">
    <source>
        <dbReference type="PROSITE-ProRule" id="PRU01248"/>
    </source>
</evidence>
<dbReference type="Pfam" id="PF13495">
    <property type="entry name" value="Phage_int_SAM_4"/>
    <property type="match status" value="1"/>
</dbReference>
<protein>
    <submittedName>
        <fullName evidence="8">Tyrosine-type recombinase/integrase</fullName>
    </submittedName>
</protein>
<dbReference type="Pfam" id="PF00589">
    <property type="entry name" value="Phage_integrase"/>
    <property type="match status" value="1"/>
</dbReference>
<comment type="similarity">
    <text evidence="1">Belongs to the 'phage' integrase family.</text>
</comment>
<name>A0A6I6AL78_9PLAN</name>
<dbReference type="Gene3D" id="1.10.150.130">
    <property type="match status" value="1"/>
</dbReference>
<organism evidence="8 9">
    <name type="scientific">Gimesia benthica</name>
    <dbReference type="NCBI Taxonomy" id="2608982"/>
    <lineage>
        <taxon>Bacteria</taxon>
        <taxon>Pseudomonadati</taxon>
        <taxon>Planctomycetota</taxon>
        <taxon>Planctomycetia</taxon>
        <taxon>Planctomycetales</taxon>
        <taxon>Planctomycetaceae</taxon>
        <taxon>Gimesia</taxon>
    </lineage>
</organism>
<keyword evidence="9" id="KW-1185">Reference proteome</keyword>
<dbReference type="InterPro" id="IPR004107">
    <property type="entry name" value="Integrase_SAM-like_N"/>
</dbReference>
<dbReference type="GO" id="GO:0006313">
    <property type="term" value="P:DNA transposition"/>
    <property type="evidence" value="ECO:0007669"/>
    <property type="project" value="InterPro"/>
</dbReference>
<evidence type="ECO:0000259" key="6">
    <source>
        <dbReference type="PROSITE" id="PS51898"/>
    </source>
</evidence>
<evidence type="ECO:0000256" key="3">
    <source>
        <dbReference type="ARBA" id="ARBA00023125"/>
    </source>
</evidence>
<dbReference type="PROSITE" id="PS51898">
    <property type="entry name" value="TYR_RECOMBINASE"/>
    <property type="match status" value="1"/>
</dbReference>
<dbReference type="Proteomes" id="UP000427281">
    <property type="component" value="Chromosome"/>
</dbReference>
<gene>
    <name evidence="8" type="ORF">F1728_25165</name>
</gene>
<dbReference type="PROSITE" id="PS51900">
    <property type="entry name" value="CB"/>
    <property type="match status" value="1"/>
</dbReference>
<dbReference type="SUPFAM" id="SSF56349">
    <property type="entry name" value="DNA breaking-rejoining enzymes"/>
    <property type="match status" value="1"/>
</dbReference>
<dbReference type="KEGG" id="gim:F1728_25165"/>
<dbReference type="InterPro" id="IPR013762">
    <property type="entry name" value="Integrase-like_cat_sf"/>
</dbReference>
<dbReference type="PANTHER" id="PTHR30349">
    <property type="entry name" value="PHAGE INTEGRASE-RELATED"/>
    <property type="match status" value="1"/>
</dbReference>
<dbReference type="Gene3D" id="1.10.443.10">
    <property type="entry name" value="Intergrase catalytic core"/>
    <property type="match status" value="1"/>
</dbReference>
<dbReference type="PANTHER" id="PTHR30349:SF64">
    <property type="entry name" value="PROPHAGE INTEGRASE INTD-RELATED"/>
    <property type="match status" value="1"/>
</dbReference>
<dbReference type="Pfam" id="PF04986">
    <property type="entry name" value="Y2_Tnp"/>
    <property type="match status" value="1"/>
</dbReference>
<feature type="domain" description="Core-binding (CB)" evidence="7">
    <location>
        <begin position="1"/>
        <end position="77"/>
    </location>
</feature>
<evidence type="ECO:0000313" key="8">
    <source>
        <dbReference type="EMBL" id="QGQ25760.1"/>
    </source>
</evidence>
<reference evidence="8 9" key="1">
    <citation type="submission" date="2019-09" db="EMBL/GenBank/DDBJ databases">
        <title>Gimesia benthica sp. nov., a novel bacterium isolated from deep-sea water of the Northwest Indian Ocean.</title>
        <authorList>
            <person name="Dai X."/>
        </authorList>
    </citation>
    <scope>NUCLEOTIDE SEQUENCE [LARGE SCALE GENOMIC DNA]</scope>
    <source>
        <strain evidence="8 9">E7</strain>
    </source>
</reference>
<dbReference type="InterPro" id="IPR011010">
    <property type="entry name" value="DNA_brk_join_enz"/>
</dbReference>
<dbReference type="InterPro" id="IPR044068">
    <property type="entry name" value="CB"/>
</dbReference>
<accession>A0A6I6AL78</accession>
<evidence type="ECO:0000256" key="2">
    <source>
        <dbReference type="ARBA" id="ARBA00022908"/>
    </source>
</evidence>
<dbReference type="InterPro" id="IPR002104">
    <property type="entry name" value="Integrase_catalytic"/>
</dbReference>
<keyword evidence="4" id="KW-0233">DNA recombination</keyword>
<dbReference type="InterPro" id="IPR007069">
    <property type="entry name" value="Transposase_32"/>
</dbReference>
<dbReference type="InterPro" id="IPR050090">
    <property type="entry name" value="Tyrosine_recombinase_XerCD"/>
</dbReference>
<sequence>MTPLRQRMIEDMELRNLSPKTIKLYIDNVSRFARHFGKSPEVLGPEAIRTYLLYLVQDRQVAWGTYKQVLAALRFLYRNTLQRGEIVHDIRCPRPERHLPEVLSFDEVRRFFQAVHSFKHRTILMTAYAAGLRISEAVRLRVCDIDSQRMVIHVVQSKRNKDRYTLLSPLLLQMLRHYWWAARPDDWLFLGPSRVKPIAVGTVQQVCRDARNEAGLDKAVTPHMLRHSFAPALRGPFRRTGDRTRWVAGGADFFLPVRVLSRLFRGKFLDLLRQAYVAGKLKFPGQLASTVNSADFKRLLNRSVQTE</sequence>
<evidence type="ECO:0000313" key="9">
    <source>
        <dbReference type="Proteomes" id="UP000427281"/>
    </source>
</evidence>
<evidence type="ECO:0000259" key="7">
    <source>
        <dbReference type="PROSITE" id="PS51900"/>
    </source>
</evidence>
<dbReference type="InterPro" id="IPR010998">
    <property type="entry name" value="Integrase_recombinase_N"/>
</dbReference>
<evidence type="ECO:0000256" key="1">
    <source>
        <dbReference type="ARBA" id="ARBA00008857"/>
    </source>
</evidence>
<keyword evidence="3 5" id="KW-0238">DNA-binding</keyword>
<evidence type="ECO:0000256" key="4">
    <source>
        <dbReference type="ARBA" id="ARBA00023172"/>
    </source>
</evidence>
<dbReference type="GO" id="GO:0003677">
    <property type="term" value="F:DNA binding"/>
    <property type="evidence" value="ECO:0007669"/>
    <property type="project" value="UniProtKB-UniRule"/>
</dbReference>
<dbReference type="AlphaFoldDB" id="A0A6I6AL78"/>
<dbReference type="EMBL" id="CP043930">
    <property type="protein sequence ID" value="QGQ25760.1"/>
    <property type="molecule type" value="Genomic_DNA"/>
</dbReference>
<keyword evidence="2" id="KW-0229">DNA integration</keyword>
<proteinExistence type="inferred from homology"/>
<dbReference type="GO" id="GO:0004803">
    <property type="term" value="F:transposase activity"/>
    <property type="evidence" value="ECO:0007669"/>
    <property type="project" value="InterPro"/>
</dbReference>